<dbReference type="Pfam" id="PF00112">
    <property type="entry name" value="Peptidase_C1"/>
    <property type="match status" value="2"/>
</dbReference>
<keyword evidence="5" id="KW-0788">Thiol protease</keyword>
<feature type="domain" description="Cathepsin propeptide inhibitor" evidence="10">
    <location>
        <begin position="382"/>
        <end position="437"/>
    </location>
</feature>
<evidence type="ECO:0000256" key="6">
    <source>
        <dbReference type="ARBA" id="ARBA00023157"/>
    </source>
</evidence>
<keyword evidence="12" id="KW-1185">Reference proteome</keyword>
<evidence type="ECO:0000256" key="7">
    <source>
        <dbReference type="SAM" id="MobiDB-lite"/>
    </source>
</evidence>
<dbReference type="InterPro" id="IPR000169">
    <property type="entry name" value="Pept_cys_AS"/>
</dbReference>
<evidence type="ECO:0000256" key="5">
    <source>
        <dbReference type="ARBA" id="ARBA00022807"/>
    </source>
</evidence>
<dbReference type="GO" id="GO:0008234">
    <property type="term" value="F:cysteine-type peptidase activity"/>
    <property type="evidence" value="ECO:0007669"/>
    <property type="project" value="UniProtKB-KW"/>
</dbReference>
<dbReference type="PROSITE" id="PS00139">
    <property type="entry name" value="THIOL_PROTEASE_CYS"/>
    <property type="match status" value="2"/>
</dbReference>
<evidence type="ECO:0000313" key="11">
    <source>
        <dbReference type="EMBL" id="KAF3337379.1"/>
    </source>
</evidence>
<dbReference type="InterPro" id="IPR039417">
    <property type="entry name" value="Peptidase_C1A_papain-like"/>
</dbReference>
<keyword evidence="2" id="KW-0645">Protease</keyword>
<protein>
    <submittedName>
        <fullName evidence="11">Vignain</fullName>
    </submittedName>
</protein>
<feature type="compositionally biased region" description="Basic residues" evidence="7">
    <location>
        <begin position="695"/>
        <end position="704"/>
    </location>
</feature>
<evidence type="ECO:0000313" key="12">
    <source>
        <dbReference type="Proteomes" id="UP000623129"/>
    </source>
</evidence>
<feature type="domain" description="Peptidase C1A papain C-terminal" evidence="9">
    <location>
        <begin position="129"/>
        <end position="347"/>
    </location>
</feature>
<evidence type="ECO:0000256" key="8">
    <source>
        <dbReference type="SAM" id="SignalP"/>
    </source>
</evidence>
<feature type="domain" description="Peptidase C1A papain C-terminal" evidence="9">
    <location>
        <begin position="471"/>
        <end position="687"/>
    </location>
</feature>
<feature type="chain" id="PRO_5032635831" evidence="8">
    <location>
        <begin position="22"/>
        <end position="712"/>
    </location>
</feature>
<keyword evidence="6" id="KW-1015">Disulfide bond</keyword>
<dbReference type="InterPro" id="IPR013128">
    <property type="entry name" value="Peptidase_C1A"/>
</dbReference>
<dbReference type="InterPro" id="IPR000668">
    <property type="entry name" value="Peptidase_C1A_C"/>
</dbReference>
<keyword evidence="4" id="KW-0378">Hydrolase</keyword>
<evidence type="ECO:0000259" key="9">
    <source>
        <dbReference type="SMART" id="SM00645"/>
    </source>
</evidence>
<evidence type="ECO:0000256" key="3">
    <source>
        <dbReference type="ARBA" id="ARBA00022729"/>
    </source>
</evidence>
<dbReference type="Pfam" id="PF08246">
    <property type="entry name" value="Inhibitor_I29"/>
    <property type="match status" value="2"/>
</dbReference>
<sequence>MEKLFLLAIILAFSFVPHIMSIPFDERDLESDEKVWDLYERWQRHHSVPRDHHEKHKRFGVFKENAKFIHEFNKKGKKHYKLALNKFGDLTKEEFKNSYASARVQEHKMFQSHANSGKFMYGGANVHDLPMSIDWRSKGAVTGVKDQGKCGSCWAFSTVVSVEGINKIKAGSLVSLSEQELVDCDTSDNSGCNGGLMENAFEFIKKSGGITTESDYPYKAANGTCNAQKLNSPVVVIDGHENVPVNNEMDLLKAVANQPVSVAMDASSKAFQFYSEGVFTGDCNTELNHGVAVVGYGVDEDENGTKYWIVKNSWGADWGEQGYIRMQRDVEAKEGLCGIAMEASYPILFLAIILALSLVPHITSIPFNEKDLESEESLWDLYERWQRHHAVPRGHHKKHKRFDVFKENAKFIHEFNKKGKPYKLALNKFGDLTKEEFKSSYAGSRVEEHRMFHPRARMYHFLYENVNVRDLPVSIDWRQKGAVTGVKDQGKCGSCWAFSTVVSVEGINQIKTGNLVSLSEQELIDCDTSDDNGCNGGLMENAFGFIKTAGGITTESAYPYMAQNGTCNSSKMNSPAVVIDGYENVPENDEAALLKAVANQPVSVSIEASSKQFQFYSEGVFTGNCTTDLNHGVAVVGYGVEADGIKYWIVKNSWGPSWGEQGYIRMQRGIDAKEGLCGIAMDASYPIKTSPNPPRKGRTYRRQLSKAVLQDS</sequence>
<dbReference type="CDD" id="cd02248">
    <property type="entry name" value="Peptidase_C1A"/>
    <property type="match status" value="2"/>
</dbReference>
<accession>A0A833VYB3</accession>
<evidence type="ECO:0000256" key="1">
    <source>
        <dbReference type="ARBA" id="ARBA00008455"/>
    </source>
</evidence>
<keyword evidence="3 8" id="KW-0732">Signal</keyword>
<dbReference type="SMART" id="SM00848">
    <property type="entry name" value="Inhibitor_I29"/>
    <property type="match status" value="2"/>
</dbReference>
<dbReference type="InterPro" id="IPR025660">
    <property type="entry name" value="Pept_his_AS"/>
</dbReference>
<name>A0A833VYB3_9POAL</name>
<organism evidence="11 12">
    <name type="scientific">Carex littledalei</name>
    <dbReference type="NCBI Taxonomy" id="544730"/>
    <lineage>
        <taxon>Eukaryota</taxon>
        <taxon>Viridiplantae</taxon>
        <taxon>Streptophyta</taxon>
        <taxon>Embryophyta</taxon>
        <taxon>Tracheophyta</taxon>
        <taxon>Spermatophyta</taxon>
        <taxon>Magnoliopsida</taxon>
        <taxon>Liliopsida</taxon>
        <taxon>Poales</taxon>
        <taxon>Cyperaceae</taxon>
        <taxon>Cyperoideae</taxon>
        <taxon>Cariceae</taxon>
        <taxon>Carex</taxon>
        <taxon>Carex subgen. Euthyceras</taxon>
    </lineage>
</organism>
<dbReference type="FunFam" id="3.90.70.10:FF:000023">
    <property type="entry name" value="Senescence-specific cysteine protease SAG39"/>
    <property type="match status" value="2"/>
</dbReference>
<dbReference type="InterPro" id="IPR038765">
    <property type="entry name" value="Papain-like_cys_pep_sf"/>
</dbReference>
<dbReference type="PRINTS" id="PR00705">
    <property type="entry name" value="PAPAIN"/>
</dbReference>
<dbReference type="EMBL" id="SWLB01000006">
    <property type="protein sequence ID" value="KAF3337379.1"/>
    <property type="molecule type" value="Genomic_DNA"/>
</dbReference>
<feature type="domain" description="Cathepsin propeptide inhibitor" evidence="10">
    <location>
        <begin position="39"/>
        <end position="95"/>
    </location>
</feature>
<evidence type="ECO:0000256" key="4">
    <source>
        <dbReference type="ARBA" id="ARBA00022801"/>
    </source>
</evidence>
<dbReference type="InterPro" id="IPR025661">
    <property type="entry name" value="Pept_asp_AS"/>
</dbReference>
<reference evidence="11" key="1">
    <citation type="submission" date="2020-01" db="EMBL/GenBank/DDBJ databases">
        <title>Genome sequence of Kobresia littledalei, the first chromosome-level genome in the family Cyperaceae.</title>
        <authorList>
            <person name="Qu G."/>
        </authorList>
    </citation>
    <scope>NUCLEOTIDE SEQUENCE</scope>
    <source>
        <strain evidence="11">C.B.Clarke</strain>
        <tissue evidence="11">Leaf</tissue>
    </source>
</reference>
<dbReference type="Proteomes" id="UP000623129">
    <property type="component" value="Unassembled WGS sequence"/>
</dbReference>
<feature type="signal peptide" evidence="8">
    <location>
        <begin position="1"/>
        <end position="21"/>
    </location>
</feature>
<dbReference type="PROSITE" id="PS00639">
    <property type="entry name" value="THIOL_PROTEASE_HIS"/>
    <property type="match status" value="2"/>
</dbReference>
<comment type="caution">
    <text evidence="11">The sequence shown here is derived from an EMBL/GenBank/DDBJ whole genome shotgun (WGS) entry which is preliminary data.</text>
</comment>
<dbReference type="SMART" id="SM00645">
    <property type="entry name" value="Pept_C1"/>
    <property type="match status" value="2"/>
</dbReference>
<dbReference type="InterPro" id="IPR013201">
    <property type="entry name" value="Prot_inhib_I29"/>
</dbReference>
<dbReference type="Gene3D" id="3.90.70.10">
    <property type="entry name" value="Cysteine proteinases"/>
    <property type="match status" value="2"/>
</dbReference>
<dbReference type="PANTHER" id="PTHR12411">
    <property type="entry name" value="CYSTEINE PROTEASE FAMILY C1-RELATED"/>
    <property type="match status" value="1"/>
</dbReference>
<gene>
    <name evidence="11" type="ORF">FCM35_KLT17966</name>
</gene>
<feature type="region of interest" description="Disordered" evidence="7">
    <location>
        <begin position="685"/>
        <end position="712"/>
    </location>
</feature>
<proteinExistence type="inferred from homology"/>
<dbReference type="GO" id="GO:0006508">
    <property type="term" value="P:proteolysis"/>
    <property type="evidence" value="ECO:0007669"/>
    <property type="project" value="UniProtKB-KW"/>
</dbReference>
<comment type="similarity">
    <text evidence="1">Belongs to the peptidase C1 family.</text>
</comment>
<dbReference type="SUPFAM" id="SSF54001">
    <property type="entry name" value="Cysteine proteinases"/>
    <property type="match status" value="2"/>
</dbReference>
<dbReference type="AlphaFoldDB" id="A0A833VYB3"/>
<evidence type="ECO:0000259" key="10">
    <source>
        <dbReference type="SMART" id="SM00848"/>
    </source>
</evidence>
<dbReference type="PROSITE" id="PS00640">
    <property type="entry name" value="THIOL_PROTEASE_ASN"/>
    <property type="match status" value="2"/>
</dbReference>
<evidence type="ECO:0000256" key="2">
    <source>
        <dbReference type="ARBA" id="ARBA00022670"/>
    </source>
</evidence>
<dbReference type="OrthoDB" id="10253408at2759"/>